<evidence type="ECO:0000313" key="2">
    <source>
        <dbReference type="EMBL" id="MDF8332253.1"/>
    </source>
</evidence>
<feature type="domain" description="AB hydrolase-1" evidence="1">
    <location>
        <begin position="31"/>
        <end position="253"/>
    </location>
</feature>
<keyword evidence="2" id="KW-0378">Hydrolase</keyword>
<gene>
    <name evidence="2" type="ORF">POM99_03495</name>
</gene>
<keyword evidence="3" id="KW-1185">Reference proteome</keyword>
<dbReference type="InterPro" id="IPR017531">
    <property type="entry name" value="Hydrolase-1_PEP"/>
</dbReference>
<dbReference type="NCBIfam" id="TIGR03100">
    <property type="entry name" value="hydr1_PEP"/>
    <property type="match status" value="1"/>
</dbReference>
<dbReference type="GO" id="GO:0016787">
    <property type="term" value="F:hydrolase activity"/>
    <property type="evidence" value="ECO:0007669"/>
    <property type="project" value="UniProtKB-KW"/>
</dbReference>
<name>A0ABT6CG12_9SPHN</name>
<organism evidence="2 3">
    <name type="scientific">Novosphingobium cyanobacteriorum</name>
    <dbReference type="NCBI Taxonomy" id="3024215"/>
    <lineage>
        <taxon>Bacteria</taxon>
        <taxon>Pseudomonadati</taxon>
        <taxon>Pseudomonadota</taxon>
        <taxon>Alphaproteobacteria</taxon>
        <taxon>Sphingomonadales</taxon>
        <taxon>Sphingomonadaceae</taxon>
        <taxon>Novosphingobium</taxon>
    </lineage>
</organism>
<dbReference type="SUPFAM" id="SSF53474">
    <property type="entry name" value="alpha/beta-Hydrolases"/>
    <property type="match status" value="1"/>
</dbReference>
<proteinExistence type="predicted"/>
<dbReference type="EMBL" id="JAROCY010000003">
    <property type="protein sequence ID" value="MDF8332253.1"/>
    <property type="molecule type" value="Genomic_DNA"/>
</dbReference>
<evidence type="ECO:0000259" key="1">
    <source>
        <dbReference type="Pfam" id="PF12697"/>
    </source>
</evidence>
<dbReference type="InterPro" id="IPR029058">
    <property type="entry name" value="AB_hydrolase_fold"/>
</dbReference>
<dbReference type="Gene3D" id="3.40.50.1820">
    <property type="entry name" value="alpha/beta hydrolase"/>
    <property type="match status" value="1"/>
</dbReference>
<evidence type="ECO:0000313" key="3">
    <source>
        <dbReference type="Proteomes" id="UP001222770"/>
    </source>
</evidence>
<dbReference type="RefSeq" id="WP_277275419.1">
    <property type="nucleotide sequence ID" value="NZ_JAROCY010000003.1"/>
</dbReference>
<dbReference type="Proteomes" id="UP001222770">
    <property type="component" value="Unassembled WGS sequence"/>
</dbReference>
<sequence length="264" mass="28067">MNRRHLHFICEGRTLAATLDSASAAGSTGLLIVSGGNEIRAGAWGGQARMAARLAAEGVPVMRYDRRGVGESEGDNKGFRGSAPDIAAALQAFRAAAPHLRRVVAFGNCDAASALSLFAADLPGIDALVLANPWTIEDEDDAAGHAPEALRRRYWHKLRDPVALLRLLTGKVNMGKLLRGLKASTRKGGPSGLAAEIQAGLARFGGPVAILLAEGDRVAQVFAAHWPSGDVRVQRHDSASHSFSDEDAQDWLFDRLIEATAVRH</sequence>
<reference evidence="2 3" key="1">
    <citation type="submission" date="2023-03" db="EMBL/GenBank/DDBJ databases">
        <title>Novosphingobium cyanobacteriorum sp. nov., isolated from a eutrophic reservoir during the Microcystis bloom period.</title>
        <authorList>
            <person name="Kang M."/>
            <person name="Le V."/>
            <person name="Ko S.-R."/>
            <person name="Lee S.-A."/>
            <person name="Ahn C.-Y."/>
        </authorList>
    </citation>
    <scope>NUCLEOTIDE SEQUENCE [LARGE SCALE GENOMIC DNA]</scope>
    <source>
        <strain evidence="2 3">HBC54</strain>
    </source>
</reference>
<protein>
    <submittedName>
        <fullName evidence="2">Hydrolase 1, exosortase A system-associated</fullName>
    </submittedName>
</protein>
<accession>A0ABT6CG12</accession>
<dbReference type="InterPro" id="IPR000073">
    <property type="entry name" value="AB_hydrolase_1"/>
</dbReference>
<dbReference type="Pfam" id="PF12697">
    <property type="entry name" value="Abhydrolase_6"/>
    <property type="match status" value="1"/>
</dbReference>
<comment type="caution">
    <text evidence="2">The sequence shown here is derived from an EMBL/GenBank/DDBJ whole genome shotgun (WGS) entry which is preliminary data.</text>
</comment>